<reference evidence="1 2" key="1">
    <citation type="submission" date="2018-10" db="EMBL/GenBank/DDBJ databases">
        <title>Rhizobium etli, R. leguminosarum and a new Rhizobium genospecies from Phaseolus dumosus.</title>
        <authorList>
            <person name="Ramirez-Puebla S.T."/>
            <person name="Rogel-Hernandez M.A."/>
            <person name="Guerrero G."/>
            <person name="Ormeno-Orrillo E."/>
            <person name="Martinez-Romero J.C."/>
            <person name="Negrete-Yankelevich S."/>
            <person name="Martinez-Romero E."/>
        </authorList>
    </citation>
    <scope>NUCLEOTIDE SEQUENCE [LARGE SCALE GENOMIC DNA]</scope>
    <source>
        <strain evidence="1 2">CCGE525</strain>
        <plasmid evidence="2">prccge525c</plasmid>
    </source>
</reference>
<dbReference type="EMBL" id="CP032695">
    <property type="protein sequence ID" value="AYG61688.1"/>
    <property type="molecule type" value="Genomic_DNA"/>
</dbReference>
<evidence type="ECO:0000313" key="2">
    <source>
        <dbReference type="Proteomes" id="UP000282195"/>
    </source>
</evidence>
<keyword evidence="2" id="KW-1185">Reference proteome</keyword>
<gene>
    <name evidence="1" type="ORF">CCGE525_22620</name>
</gene>
<dbReference type="OrthoDB" id="3481501at2"/>
<organism evidence="1 2">
    <name type="scientific">Rhizobium jaguaris</name>
    <dbReference type="NCBI Taxonomy" id="1312183"/>
    <lineage>
        <taxon>Bacteria</taxon>
        <taxon>Pseudomonadati</taxon>
        <taxon>Pseudomonadota</taxon>
        <taxon>Alphaproteobacteria</taxon>
        <taxon>Hyphomicrobiales</taxon>
        <taxon>Rhizobiaceae</taxon>
        <taxon>Rhizobium/Agrobacterium group</taxon>
        <taxon>Rhizobium</taxon>
    </lineage>
</organism>
<dbReference type="RefSeq" id="WP_120706631.1">
    <property type="nucleotide sequence ID" value="NZ_CP032695.1"/>
</dbReference>
<sequence>MQDLFSGAIMRWSGTNLVGATNSQRKTYRRYLDHVELPLLSGPCGATSAHRLEKMVQSPRRSFGPDFLSVFEFTGASDLPQLPADPTQPWNDACEAMWSMTWRKISDTGPARRRPDRVRLLALSPPADASDGEIAEWNRFYTDVHVHEAMQRRRWTRATRWVLDHADLHPSPGCPRYFVLYEAVGFQDATDEEVAAWGPWTEGPPIWKRHVGAWTLDYRVVKP</sequence>
<accession>A0A387FSC9</accession>
<protein>
    <recommendedName>
        <fullName evidence="3">EthD domain-containing protein</fullName>
    </recommendedName>
</protein>
<proteinExistence type="predicted"/>
<evidence type="ECO:0000313" key="1">
    <source>
        <dbReference type="EMBL" id="AYG61688.1"/>
    </source>
</evidence>
<dbReference type="AlphaFoldDB" id="A0A387FSC9"/>
<keyword evidence="1" id="KW-0614">Plasmid</keyword>
<dbReference type="Proteomes" id="UP000282195">
    <property type="component" value="Plasmid pRCCGE525c"/>
</dbReference>
<name>A0A387FSC9_9HYPH</name>
<geneLocation type="plasmid" evidence="2">
    <name>prccge525c</name>
</geneLocation>
<evidence type="ECO:0008006" key="3">
    <source>
        <dbReference type="Google" id="ProtNLM"/>
    </source>
</evidence>
<dbReference type="KEGG" id="rjg:CCGE525_22620"/>